<dbReference type="RefSeq" id="WP_326070569.1">
    <property type="nucleotide sequence ID" value="NZ_JARLKY010000007.1"/>
</dbReference>
<reference evidence="1 2" key="1">
    <citation type="submission" date="2023-03" db="EMBL/GenBank/DDBJ databases">
        <title>Bacillus Genome Sequencing.</title>
        <authorList>
            <person name="Dunlap C."/>
        </authorList>
    </citation>
    <scope>NUCLEOTIDE SEQUENCE [LARGE SCALE GENOMIC DNA]</scope>
    <source>
        <strain evidence="1 2">BD-533</strain>
    </source>
</reference>
<evidence type="ECO:0000313" key="1">
    <source>
        <dbReference type="EMBL" id="MEC0226175.1"/>
    </source>
</evidence>
<organism evidence="1 2">
    <name type="scientific">Paenibacillus alba</name>
    <dbReference type="NCBI Taxonomy" id="1197127"/>
    <lineage>
        <taxon>Bacteria</taxon>
        <taxon>Bacillati</taxon>
        <taxon>Bacillota</taxon>
        <taxon>Bacilli</taxon>
        <taxon>Bacillales</taxon>
        <taxon>Paenibacillaceae</taxon>
        <taxon>Paenibacillus</taxon>
    </lineage>
</organism>
<name>A0ABU6FW97_9BACL</name>
<comment type="caution">
    <text evidence="1">The sequence shown here is derived from an EMBL/GenBank/DDBJ whole genome shotgun (WGS) entry which is preliminary data.</text>
</comment>
<evidence type="ECO:0000313" key="2">
    <source>
        <dbReference type="Proteomes" id="UP001338137"/>
    </source>
</evidence>
<accession>A0ABU6FW97</accession>
<gene>
    <name evidence="1" type="ORF">P4I72_03415</name>
</gene>
<sequence>MKTMLIFFNKAERPLWEGRPSIYSIMLEQGESVGGSLPDDEEFWSGSKLRWVAGGLDGAFGHHAGPGQVTDETRELVHLLAKQSRKPKISIRKTLYAKLVKTHIGSKRVWIGMRGLV</sequence>
<keyword evidence="2" id="KW-1185">Reference proteome</keyword>
<dbReference type="EMBL" id="JARLKY010000007">
    <property type="protein sequence ID" value="MEC0226175.1"/>
    <property type="molecule type" value="Genomic_DNA"/>
</dbReference>
<proteinExistence type="predicted"/>
<dbReference type="Proteomes" id="UP001338137">
    <property type="component" value="Unassembled WGS sequence"/>
</dbReference>
<protein>
    <submittedName>
        <fullName evidence="1">Uncharacterized protein</fullName>
    </submittedName>
</protein>